<feature type="compositionally biased region" description="Basic and acidic residues" evidence="1">
    <location>
        <begin position="153"/>
        <end position="168"/>
    </location>
</feature>
<dbReference type="EMBL" id="LGRX02000811">
    <property type="protein sequence ID" value="KAK3287516.1"/>
    <property type="molecule type" value="Genomic_DNA"/>
</dbReference>
<proteinExistence type="predicted"/>
<accession>A0AAE0H0C0</accession>
<protein>
    <submittedName>
        <fullName evidence="2">Uncharacterized protein</fullName>
    </submittedName>
</protein>
<feature type="compositionally biased region" description="Basic and acidic residues" evidence="1">
    <location>
        <begin position="202"/>
        <end position="211"/>
    </location>
</feature>
<sequence>MRVEGERWVMVVVARVMWRRWRGGGVAKEVVAGLKCRWEVVPVVGLGARLVNPPPKQPQAIRVAAGRSAVVEMVEEFSGARSEAAVRWGARGATRDLVVVVLSSEWVKKAGGVSEEAGQWTLGGGGNGGGGEAPDGREGGVVVGNMACPEVEGEGKAEMSGREVRKAGDGGGRGDGGGEVMKVVERRWKWWRGLGGGEEDGETKRTNEEAVQHSPKAPGGVR</sequence>
<feature type="compositionally biased region" description="Gly residues" evidence="1">
    <location>
        <begin position="169"/>
        <end position="179"/>
    </location>
</feature>
<dbReference type="Proteomes" id="UP001190700">
    <property type="component" value="Unassembled WGS sequence"/>
</dbReference>
<reference evidence="2 3" key="1">
    <citation type="journal article" date="2015" name="Genome Biol. Evol.">
        <title>Comparative Genomics of a Bacterivorous Green Alga Reveals Evolutionary Causalities and Consequences of Phago-Mixotrophic Mode of Nutrition.</title>
        <authorList>
            <person name="Burns J.A."/>
            <person name="Paasch A."/>
            <person name="Narechania A."/>
            <person name="Kim E."/>
        </authorList>
    </citation>
    <scope>NUCLEOTIDE SEQUENCE [LARGE SCALE GENOMIC DNA]</scope>
    <source>
        <strain evidence="2 3">PLY_AMNH</strain>
    </source>
</reference>
<evidence type="ECO:0000313" key="3">
    <source>
        <dbReference type="Proteomes" id="UP001190700"/>
    </source>
</evidence>
<keyword evidence="3" id="KW-1185">Reference proteome</keyword>
<evidence type="ECO:0000256" key="1">
    <source>
        <dbReference type="SAM" id="MobiDB-lite"/>
    </source>
</evidence>
<gene>
    <name evidence="2" type="ORF">CYMTET_4982</name>
</gene>
<feature type="region of interest" description="Disordered" evidence="1">
    <location>
        <begin position="192"/>
        <end position="222"/>
    </location>
</feature>
<organism evidence="2 3">
    <name type="scientific">Cymbomonas tetramitiformis</name>
    <dbReference type="NCBI Taxonomy" id="36881"/>
    <lineage>
        <taxon>Eukaryota</taxon>
        <taxon>Viridiplantae</taxon>
        <taxon>Chlorophyta</taxon>
        <taxon>Pyramimonadophyceae</taxon>
        <taxon>Pyramimonadales</taxon>
        <taxon>Pyramimonadaceae</taxon>
        <taxon>Cymbomonas</taxon>
    </lineage>
</organism>
<comment type="caution">
    <text evidence="2">The sequence shown here is derived from an EMBL/GenBank/DDBJ whole genome shotgun (WGS) entry which is preliminary data.</text>
</comment>
<dbReference type="AlphaFoldDB" id="A0AAE0H0C0"/>
<feature type="region of interest" description="Disordered" evidence="1">
    <location>
        <begin position="152"/>
        <end position="180"/>
    </location>
</feature>
<evidence type="ECO:0000313" key="2">
    <source>
        <dbReference type="EMBL" id="KAK3287516.1"/>
    </source>
</evidence>
<name>A0AAE0H0C0_9CHLO</name>